<sequence length="70" mass="7956">MQPVLASEYPRFYLRKPPTQSQPLNHWPCARVSFISPYYQCTSGLTFLAGRVVNKIVTSTSVAHITHFCL</sequence>
<dbReference type="HOGENOM" id="CLU_2755651_0_0_6"/>
<gene>
    <name evidence="1" type="ORF">Asd1617_00508</name>
</gene>
<protein>
    <submittedName>
        <fullName evidence="1">Uncharacterized protein</fullName>
    </submittedName>
</protein>
<dbReference type="EMBL" id="CP006736">
    <property type="protein sequence ID" value="AHA63335.1"/>
    <property type="molecule type" value="Genomic_DNA"/>
</dbReference>
<reference evidence="1 2" key="1">
    <citation type="submission" date="2013-09" db="EMBL/GenBank/DDBJ databases">
        <title>Comparative genomics of Sd1617 to representative strains in evaluating its pathogenesis.</title>
        <authorList>
            <person name="Aksomboon Vongsawan A."/>
            <person name="Kapatral V."/>
            <person name="Vaisvil B."/>
            <person name="Serichantalergs O."/>
            <person name="Hale T.L."/>
            <person name="Mason C.J."/>
        </authorList>
    </citation>
    <scope>NUCLEOTIDE SEQUENCE [LARGE SCALE GENOMIC DNA]</scope>
    <source>
        <strain evidence="1 2">1617</strain>
    </source>
</reference>
<dbReference type="KEGG" id="sdz:Asd1617_00508"/>
<organism evidence="1 2">
    <name type="scientific">Shigella dysenteriae 1617</name>
    <dbReference type="NCBI Taxonomy" id="754093"/>
    <lineage>
        <taxon>Bacteria</taxon>
        <taxon>Pseudomonadati</taxon>
        <taxon>Pseudomonadota</taxon>
        <taxon>Gammaproteobacteria</taxon>
        <taxon>Enterobacterales</taxon>
        <taxon>Enterobacteriaceae</taxon>
        <taxon>Shigella</taxon>
    </lineage>
</organism>
<dbReference type="Proteomes" id="UP000031647">
    <property type="component" value="Chromosome"/>
</dbReference>
<proteinExistence type="predicted"/>
<dbReference type="AlphaFoldDB" id="A0A0A6ZN94"/>
<name>A0A0A6ZN94_SHIDY</name>
<accession>A0A0A6ZN94</accession>
<evidence type="ECO:0000313" key="2">
    <source>
        <dbReference type="Proteomes" id="UP000031647"/>
    </source>
</evidence>
<evidence type="ECO:0000313" key="1">
    <source>
        <dbReference type="EMBL" id="AHA63335.1"/>
    </source>
</evidence>